<dbReference type="Proteomes" id="UP000230423">
    <property type="component" value="Unassembled WGS sequence"/>
</dbReference>
<dbReference type="EMBL" id="KZ345175">
    <property type="protein sequence ID" value="PIO75138.1"/>
    <property type="molecule type" value="Genomic_DNA"/>
</dbReference>
<organism evidence="2 3">
    <name type="scientific">Teladorsagia circumcincta</name>
    <name type="common">Brown stomach worm</name>
    <name type="synonym">Ostertagia circumcincta</name>
    <dbReference type="NCBI Taxonomy" id="45464"/>
    <lineage>
        <taxon>Eukaryota</taxon>
        <taxon>Metazoa</taxon>
        <taxon>Ecdysozoa</taxon>
        <taxon>Nematoda</taxon>
        <taxon>Chromadorea</taxon>
        <taxon>Rhabditida</taxon>
        <taxon>Rhabditina</taxon>
        <taxon>Rhabditomorpha</taxon>
        <taxon>Strongyloidea</taxon>
        <taxon>Trichostrongylidae</taxon>
        <taxon>Teladorsagia</taxon>
    </lineage>
</organism>
<evidence type="ECO:0000313" key="3">
    <source>
        <dbReference type="Proteomes" id="UP000230423"/>
    </source>
</evidence>
<feature type="transmembrane region" description="Helical" evidence="1">
    <location>
        <begin position="12"/>
        <end position="33"/>
    </location>
</feature>
<proteinExistence type="predicted"/>
<gene>
    <name evidence="2" type="ORF">TELCIR_02834</name>
</gene>
<keyword evidence="3" id="KW-1185">Reference proteome</keyword>
<evidence type="ECO:0000256" key="1">
    <source>
        <dbReference type="SAM" id="Phobius"/>
    </source>
</evidence>
<name>A0A2G9UY15_TELCI</name>
<protein>
    <submittedName>
        <fullName evidence="2">Uncharacterized protein</fullName>
    </submittedName>
</protein>
<evidence type="ECO:0000313" key="2">
    <source>
        <dbReference type="EMBL" id="PIO75138.1"/>
    </source>
</evidence>
<keyword evidence="1" id="KW-0472">Membrane</keyword>
<keyword evidence="1" id="KW-0812">Transmembrane</keyword>
<sequence>MISPRSGSIFSSIGVLYILFCMYTVTSLCRFIYGSREQLSSALNRHEATLSFQVPPCCCCMPCLPKAIPSE</sequence>
<reference evidence="2 3" key="1">
    <citation type="submission" date="2015-09" db="EMBL/GenBank/DDBJ databases">
        <title>Draft genome of the parasitic nematode Teladorsagia circumcincta isolate WARC Sus (inbred).</title>
        <authorList>
            <person name="Mitreva M."/>
        </authorList>
    </citation>
    <scope>NUCLEOTIDE SEQUENCE [LARGE SCALE GENOMIC DNA]</scope>
    <source>
        <strain evidence="2 3">S</strain>
    </source>
</reference>
<accession>A0A2G9UY15</accession>
<dbReference type="OrthoDB" id="5843646at2759"/>
<dbReference type="AlphaFoldDB" id="A0A2G9UY15"/>
<keyword evidence="1" id="KW-1133">Transmembrane helix</keyword>